<feature type="domain" description="ABC transporter" evidence="6">
    <location>
        <begin position="4"/>
        <end position="240"/>
    </location>
</feature>
<dbReference type="GO" id="GO:0016887">
    <property type="term" value="F:ATP hydrolysis activity"/>
    <property type="evidence" value="ECO:0007669"/>
    <property type="project" value="InterPro"/>
</dbReference>
<dbReference type="PANTHER" id="PTHR42794:SF1">
    <property type="entry name" value="HEMIN IMPORT ATP-BINDING PROTEIN HMUV"/>
    <property type="match status" value="1"/>
</dbReference>
<sequence length="249" mass="25785">MSVLELDTVSVDLGGRRVLDGVSFSVGPGECVALVGPNGAGKSTAIRAALGLVPLAEGEARLGGASVSSLDPRERGRRASYLPQARDTAWAIRARDLAALGRFAWGGAPYDRLDADDRAAVDAALDRADAAALAGRRVDALSGGEQARVHLARALAARAPVLLADEPVTALDLRHQHDALAVLRGEAEAGRAVIAALHDLDAVLGWADRVIVLDGGRVAAEGPPEATLTDDLLAQVFAMKRADRGYTPA</sequence>
<keyword evidence="8" id="KW-1185">Reference proteome</keyword>
<dbReference type="PANTHER" id="PTHR42794">
    <property type="entry name" value="HEMIN IMPORT ATP-BINDING PROTEIN HMUV"/>
    <property type="match status" value="1"/>
</dbReference>
<evidence type="ECO:0000256" key="2">
    <source>
        <dbReference type="ARBA" id="ARBA00022741"/>
    </source>
</evidence>
<evidence type="ECO:0000256" key="1">
    <source>
        <dbReference type="ARBA" id="ARBA00022448"/>
    </source>
</evidence>
<dbReference type="RefSeq" id="WP_109252117.1">
    <property type="nucleotide sequence ID" value="NZ_QEXV01000001.1"/>
</dbReference>
<evidence type="ECO:0000313" key="8">
    <source>
        <dbReference type="Proteomes" id="UP000245168"/>
    </source>
</evidence>
<dbReference type="Proteomes" id="UP000245168">
    <property type="component" value="Unassembled WGS sequence"/>
</dbReference>
<dbReference type="AlphaFoldDB" id="A0A2U2BXU2"/>
<dbReference type="EMBL" id="QEXV01000001">
    <property type="protein sequence ID" value="PWE18843.1"/>
    <property type="molecule type" value="Genomic_DNA"/>
</dbReference>
<dbReference type="InterPro" id="IPR027417">
    <property type="entry name" value="P-loop_NTPase"/>
</dbReference>
<dbReference type="InterPro" id="IPR003593">
    <property type="entry name" value="AAA+_ATPase"/>
</dbReference>
<reference evidence="8" key="1">
    <citation type="submission" date="2018-05" db="EMBL/GenBank/DDBJ databases">
        <authorList>
            <person name="Liu B.-T."/>
        </authorList>
    </citation>
    <scope>NUCLEOTIDE SEQUENCE [LARGE SCALE GENOMIC DNA]</scope>
    <source>
        <strain evidence="8">WD6-1</strain>
    </source>
</reference>
<dbReference type="Gene3D" id="3.40.50.300">
    <property type="entry name" value="P-loop containing nucleotide triphosphate hydrolases"/>
    <property type="match status" value="1"/>
</dbReference>
<evidence type="ECO:0000313" key="7">
    <source>
        <dbReference type="EMBL" id="PWE18843.1"/>
    </source>
</evidence>
<organism evidence="7 8">
    <name type="scientific">Marinicauda salina</name>
    <dbReference type="NCBI Taxonomy" id="2135793"/>
    <lineage>
        <taxon>Bacteria</taxon>
        <taxon>Pseudomonadati</taxon>
        <taxon>Pseudomonadota</taxon>
        <taxon>Alphaproteobacteria</taxon>
        <taxon>Maricaulales</taxon>
        <taxon>Maricaulaceae</taxon>
        <taxon>Marinicauda</taxon>
    </lineage>
</organism>
<proteinExistence type="predicted"/>
<dbReference type="SMART" id="SM00382">
    <property type="entry name" value="AAA"/>
    <property type="match status" value="1"/>
</dbReference>
<accession>A0A2U2BXU2</accession>
<name>A0A2U2BXU2_9PROT</name>
<evidence type="ECO:0000256" key="3">
    <source>
        <dbReference type="ARBA" id="ARBA00022840"/>
    </source>
</evidence>
<dbReference type="PROSITE" id="PS50893">
    <property type="entry name" value="ABC_TRANSPORTER_2"/>
    <property type="match status" value="1"/>
</dbReference>
<dbReference type="CDD" id="cd03214">
    <property type="entry name" value="ABC_Iron-Siderophores_B12_Hemin"/>
    <property type="match status" value="1"/>
</dbReference>
<dbReference type="GO" id="GO:0005524">
    <property type="term" value="F:ATP binding"/>
    <property type="evidence" value="ECO:0007669"/>
    <property type="project" value="UniProtKB-KW"/>
</dbReference>
<dbReference type="SUPFAM" id="SSF52540">
    <property type="entry name" value="P-loop containing nucleoside triphosphate hydrolases"/>
    <property type="match status" value="1"/>
</dbReference>
<keyword evidence="4" id="KW-1278">Translocase</keyword>
<gene>
    <name evidence="7" type="ORF">DDZ18_04440</name>
</gene>
<keyword evidence="2" id="KW-0547">Nucleotide-binding</keyword>
<keyword evidence="3" id="KW-0067">ATP-binding</keyword>
<evidence type="ECO:0000256" key="4">
    <source>
        <dbReference type="ARBA" id="ARBA00022967"/>
    </source>
</evidence>
<keyword evidence="1" id="KW-0813">Transport</keyword>
<dbReference type="InterPro" id="IPR003439">
    <property type="entry name" value="ABC_transporter-like_ATP-bd"/>
</dbReference>
<dbReference type="Pfam" id="PF00005">
    <property type="entry name" value="ABC_tran"/>
    <property type="match status" value="1"/>
</dbReference>
<comment type="caution">
    <text evidence="7">The sequence shown here is derived from an EMBL/GenBank/DDBJ whole genome shotgun (WGS) entry which is preliminary data.</text>
</comment>
<evidence type="ECO:0000259" key="6">
    <source>
        <dbReference type="PROSITE" id="PS50893"/>
    </source>
</evidence>
<evidence type="ECO:0000256" key="5">
    <source>
        <dbReference type="ARBA" id="ARBA00037066"/>
    </source>
</evidence>
<protein>
    <recommendedName>
        <fullName evidence="6">ABC transporter domain-containing protein</fullName>
    </recommendedName>
</protein>
<dbReference type="OrthoDB" id="9806149at2"/>
<comment type="function">
    <text evidence="5">Part of the ABC transporter complex HmuTUV involved in hemin import. Responsible for energy coupling to the transport system.</text>
</comment>